<dbReference type="Gene3D" id="3.30.365.10">
    <property type="entry name" value="Aldehyde oxidase/xanthine dehydrogenase, molybdopterin binding domain"/>
    <property type="match status" value="4"/>
</dbReference>
<gene>
    <name evidence="4" type="ORF">ACFOZ0_03370</name>
</gene>
<dbReference type="InterPro" id="IPR036856">
    <property type="entry name" value="Ald_Oxase/Xan_DH_a/b_sf"/>
</dbReference>
<reference evidence="5" key="1">
    <citation type="journal article" date="2019" name="Int. J. Syst. Evol. Microbiol.">
        <title>The Global Catalogue of Microorganisms (GCM) 10K type strain sequencing project: providing services to taxonomists for standard genome sequencing and annotation.</title>
        <authorList>
            <consortium name="The Broad Institute Genomics Platform"/>
            <consortium name="The Broad Institute Genome Sequencing Center for Infectious Disease"/>
            <person name="Wu L."/>
            <person name="Ma J."/>
        </authorList>
    </citation>
    <scope>NUCLEOTIDE SEQUENCE [LARGE SCALE GENOMIC DNA]</scope>
    <source>
        <strain evidence="5">CGMCC 4.7035</strain>
    </source>
</reference>
<dbReference type="PANTHER" id="PTHR11908">
    <property type="entry name" value="XANTHINE DEHYDROGENASE"/>
    <property type="match status" value="1"/>
</dbReference>
<sequence length="735" mass="78001">MSTVRSRPVIGAGVNRVDGPRKVTGAAPYPMDFHVPGQAYAALVQSTIAAGRVIRVDTAAAEASPGVVTVLTHANAPRLERAPVNRLGASPPPPLQDDRILHHGQHIAVVVAETPEQATAAARLVSAEYERTEPLLDLMDPRAPQVDDPWGMDHSRGDAVAALTTAEVTVEETYTTADNTNNPLGPFATLASWDGDHLTVHDTTQWPFVVRSTLATVFGVPESSVRVLAPYVGGGFGAGLRVWPHVILTVAAARVLRRPVKLVLTRPQMFTSVGHRPKSVQRIAVGATRAGDLVGIDHRSISPVAMEDEDYEPIASGTAFAYHCENVLTQDRQAHLNIPNPTSMRAPAEAQGNFALESALDELSYKLGMDPLELRLRNYAEEHPVHSLPWSSKALRECYEVGAERFGWSARTPAPRSMRDGHWLIGLGMAGVSYPWYAADCQAEATVHRDGSALVRSAAADIGTGTYTVMTQLSAECLGLPLERVRFDLGDSDMPAAPQAGGSGLTAALGNAVFDACGRLVKRFAALAARDSESPLYGVAPESVEVTRGRIHPIGQPDRGETYADILGRHDLMELTANGYSKPRSQDELGMALSGAFGAKFVEVRVDADLGLIRVARVLSVIDGGRILNVKTARSQIVGGTVGGIGMALFEDTVTDAPSGRIANGTFGDYLIPVHADVPDLEVVFVGDPDRGSPIGTKGVGEIGLVGVAAAVANAVHHATGKRIRSLPLTLDALL</sequence>
<accession>A0ABV7S7C4</accession>
<keyword evidence="2" id="KW-0560">Oxidoreductase</keyword>
<dbReference type="SUPFAM" id="SSF56003">
    <property type="entry name" value="Molybdenum cofactor-binding domain"/>
    <property type="match status" value="1"/>
</dbReference>
<evidence type="ECO:0000259" key="3">
    <source>
        <dbReference type="SMART" id="SM01008"/>
    </source>
</evidence>
<dbReference type="RefSeq" id="WP_310772301.1">
    <property type="nucleotide sequence ID" value="NZ_JBHRWR010000002.1"/>
</dbReference>
<evidence type="ECO:0000256" key="2">
    <source>
        <dbReference type="ARBA" id="ARBA00023002"/>
    </source>
</evidence>
<evidence type="ECO:0000313" key="5">
    <source>
        <dbReference type="Proteomes" id="UP001595701"/>
    </source>
</evidence>
<dbReference type="Proteomes" id="UP001595701">
    <property type="component" value="Unassembled WGS sequence"/>
</dbReference>
<dbReference type="InterPro" id="IPR037165">
    <property type="entry name" value="AldOxase/xan_DH_Mopterin-bd_sf"/>
</dbReference>
<organism evidence="4 5">
    <name type="scientific">Streptomyces yaanensis</name>
    <dbReference type="NCBI Taxonomy" id="1142239"/>
    <lineage>
        <taxon>Bacteria</taxon>
        <taxon>Bacillati</taxon>
        <taxon>Actinomycetota</taxon>
        <taxon>Actinomycetes</taxon>
        <taxon>Kitasatosporales</taxon>
        <taxon>Streptomycetaceae</taxon>
        <taxon>Streptomyces</taxon>
    </lineage>
</organism>
<dbReference type="InterPro" id="IPR046867">
    <property type="entry name" value="AldOxase/xan_DH_MoCoBD2"/>
</dbReference>
<dbReference type="SMART" id="SM01008">
    <property type="entry name" value="Ald_Xan_dh_C"/>
    <property type="match status" value="1"/>
</dbReference>
<keyword evidence="1" id="KW-0500">Molybdenum</keyword>
<dbReference type="Pfam" id="PF02738">
    <property type="entry name" value="MoCoBD_1"/>
    <property type="match status" value="1"/>
</dbReference>
<evidence type="ECO:0000313" key="4">
    <source>
        <dbReference type="EMBL" id="MFC3572341.1"/>
    </source>
</evidence>
<feature type="domain" description="Aldehyde oxidase/xanthine dehydrogenase a/b hammerhead" evidence="3">
    <location>
        <begin position="24"/>
        <end position="133"/>
    </location>
</feature>
<protein>
    <submittedName>
        <fullName evidence="4">Xanthine dehydrogenase family protein molybdopterin-binding subunit</fullName>
    </submittedName>
</protein>
<evidence type="ECO:0000256" key="1">
    <source>
        <dbReference type="ARBA" id="ARBA00022505"/>
    </source>
</evidence>
<dbReference type="InterPro" id="IPR000674">
    <property type="entry name" value="Ald_Oxase/Xan_DH_a/b"/>
</dbReference>
<dbReference type="EMBL" id="JBHRWR010000002">
    <property type="protein sequence ID" value="MFC3572341.1"/>
    <property type="molecule type" value="Genomic_DNA"/>
</dbReference>
<dbReference type="SUPFAM" id="SSF54665">
    <property type="entry name" value="CO dehydrogenase molybdoprotein N-domain-like"/>
    <property type="match status" value="1"/>
</dbReference>
<keyword evidence="5" id="KW-1185">Reference proteome</keyword>
<dbReference type="Gene3D" id="3.90.1170.50">
    <property type="entry name" value="Aldehyde oxidase/xanthine dehydrogenase, a/b hammerhead"/>
    <property type="match status" value="1"/>
</dbReference>
<dbReference type="InterPro" id="IPR016208">
    <property type="entry name" value="Ald_Oxase/xanthine_DH-like"/>
</dbReference>
<dbReference type="InterPro" id="IPR008274">
    <property type="entry name" value="AldOxase/xan_DH_MoCoBD1"/>
</dbReference>
<dbReference type="Pfam" id="PF20256">
    <property type="entry name" value="MoCoBD_2"/>
    <property type="match status" value="1"/>
</dbReference>
<dbReference type="Pfam" id="PF01315">
    <property type="entry name" value="Ald_Xan_dh_C"/>
    <property type="match status" value="1"/>
</dbReference>
<name>A0ABV7S7C4_9ACTN</name>
<comment type="caution">
    <text evidence="4">The sequence shown here is derived from an EMBL/GenBank/DDBJ whole genome shotgun (WGS) entry which is preliminary data.</text>
</comment>
<proteinExistence type="predicted"/>
<dbReference type="PANTHER" id="PTHR11908:SF132">
    <property type="entry name" value="ALDEHYDE OXIDASE 1-RELATED"/>
    <property type="match status" value="1"/>
</dbReference>